<dbReference type="InterPro" id="IPR002560">
    <property type="entry name" value="Transposase_DDE"/>
</dbReference>
<dbReference type="RefSeq" id="WP_220208104.1">
    <property type="nucleotide sequence ID" value="NZ_BNJK01000001.1"/>
</dbReference>
<dbReference type="Gene3D" id="1.10.10.60">
    <property type="entry name" value="Homeodomain-like"/>
    <property type="match status" value="1"/>
</dbReference>
<sequence length="530" mass="60321">MTHPLLLDLADFAVEQITLVDERITVRAHSQATSGLCPDCGHLSSRIHSHYQRKLADLPWSEYSVRLVVQVHRFFCTHASCARKTFAEALPTLAERFARRTIRLKKVLERLGLALGGEAAARLSVVLGMCSSPDALLRLLRRFPDEPVEPPRVVSLDDWAWRKGHRYGTLICDLERHRRLDVLPDRDAASAAAWLRRYPSIEIISRDRSDTYATAAKQGAPQAMQVTDKWHLLKNLGEALQRCLSPHLTAHQRQQTKELLEASPVLPGKHVPRLSPQQEQVVQLHRAERVARYEQAMALRKQGLSYQAIAERVGVGHSTVRRWIEAGVFPERKRREQASQLDPYLSFIRERWAQGCHNMARIYRELTTKGYKGSYESVRNLVISLRSGDRHAPLHSGTPISSRQATWLFLHRPEKLTRDEQQTLAHLRNLDPEVDLAYELVQQFVAMMRDRTGAEQLDGWLETVASSPLTALHPFIKGVYQDKAAVQAGLTLAWSQGQTEGQITRLKLIKRQGYGRAKFDLLRQRVLHAA</sequence>
<dbReference type="Pfam" id="PF14690">
    <property type="entry name" value="Zn_ribbon_ISL3"/>
    <property type="match status" value="1"/>
</dbReference>
<evidence type="ECO:0000313" key="3">
    <source>
        <dbReference type="Proteomes" id="UP000597444"/>
    </source>
</evidence>
<dbReference type="Proteomes" id="UP000597444">
    <property type="component" value="Unassembled WGS sequence"/>
</dbReference>
<dbReference type="PANTHER" id="PTHR33498">
    <property type="entry name" value="TRANSPOSASE FOR INSERTION SEQUENCE ELEMENT IS1557"/>
    <property type="match status" value="1"/>
</dbReference>
<name>A0A8J3N6H6_9CHLR</name>
<reference evidence="2" key="1">
    <citation type="submission" date="2020-10" db="EMBL/GenBank/DDBJ databases">
        <title>Taxonomic study of unclassified bacteria belonging to the class Ktedonobacteria.</title>
        <authorList>
            <person name="Yabe S."/>
            <person name="Wang C.M."/>
            <person name="Zheng Y."/>
            <person name="Sakai Y."/>
            <person name="Cavaletti L."/>
            <person name="Monciardini P."/>
            <person name="Donadio S."/>
        </authorList>
    </citation>
    <scope>NUCLEOTIDE SEQUENCE</scope>
    <source>
        <strain evidence="2">ID150040</strain>
    </source>
</reference>
<evidence type="ECO:0000259" key="1">
    <source>
        <dbReference type="PROSITE" id="PS50531"/>
    </source>
</evidence>
<evidence type="ECO:0000313" key="2">
    <source>
        <dbReference type="EMBL" id="GHO97568.1"/>
    </source>
</evidence>
<dbReference type="InterPro" id="IPR029261">
    <property type="entry name" value="Transposase_Znf"/>
</dbReference>
<dbReference type="Pfam" id="PF01610">
    <property type="entry name" value="DDE_Tnp_ISL3"/>
    <property type="match status" value="2"/>
</dbReference>
<dbReference type="AlphaFoldDB" id="A0A8J3N6H6"/>
<accession>A0A8J3N6H6</accession>
<dbReference type="InterPro" id="IPR009057">
    <property type="entry name" value="Homeodomain-like_sf"/>
</dbReference>
<dbReference type="PANTHER" id="PTHR33498:SF1">
    <property type="entry name" value="TRANSPOSASE FOR INSERTION SEQUENCE ELEMENT IS1557"/>
    <property type="match status" value="1"/>
</dbReference>
<dbReference type="InterPro" id="IPR047951">
    <property type="entry name" value="Transpos_ISL3"/>
</dbReference>
<dbReference type="NCBIfam" id="NF033550">
    <property type="entry name" value="transpos_ISL3"/>
    <property type="match status" value="1"/>
</dbReference>
<dbReference type="EMBL" id="BNJK01000001">
    <property type="protein sequence ID" value="GHO97568.1"/>
    <property type="molecule type" value="Genomic_DNA"/>
</dbReference>
<gene>
    <name evidence="2" type="primary">tnpA_3</name>
    <name evidence="2" type="ORF">KSF_076160</name>
</gene>
<feature type="domain" description="HTH IS21-type" evidence="1">
    <location>
        <begin position="291"/>
        <end position="352"/>
    </location>
</feature>
<dbReference type="SUPFAM" id="SSF46689">
    <property type="entry name" value="Homeodomain-like"/>
    <property type="match status" value="1"/>
</dbReference>
<comment type="caution">
    <text evidence="2">The sequence shown here is derived from an EMBL/GenBank/DDBJ whole genome shotgun (WGS) entry which is preliminary data.</text>
</comment>
<proteinExistence type="predicted"/>
<organism evidence="2 3">
    <name type="scientific">Reticulibacter mediterranei</name>
    <dbReference type="NCBI Taxonomy" id="2778369"/>
    <lineage>
        <taxon>Bacteria</taxon>
        <taxon>Bacillati</taxon>
        <taxon>Chloroflexota</taxon>
        <taxon>Ktedonobacteria</taxon>
        <taxon>Ktedonobacterales</taxon>
        <taxon>Reticulibacteraceae</taxon>
        <taxon>Reticulibacter</taxon>
    </lineage>
</organism>
<dbReference type="InterPro" id="IPR017894">
    <property type="entry name" value="HTH_IS21_transposase_type"/>
</dbReference>
<protein>
    <submittedName>
        <fullName evidence="2">Transposase</fullName>
    </submittedName>
</protein>
<keyword evidence="3" id="KW-1185">Reference proteome</keyword>
<dbReference type="PROSITE" id="PS50531">
    <property type="entry name" value="HTH_IS21"/>
    <property type="match status" value="1"/>
</dbReference>